<gene>
    <name evidence="1" type="ORF">HNP60_001914</name>
</gene>
<sequence length="90" mass="9918">MTIDARQAFEEAKANLREAEKRCAQEWLDFLETSEASDLIDKIRSFEGSTVENSPFEQLCISIISCLGSLENCARDMVAPVPSLPVPPSA</sequence>
<accession>A0ABR6NF84</accession>
<dbReference type="Proteomes" id="UP001138540">
    <property type="component" value="Unassembled WGS sequence"/>
</dbReference>
<proteinExistence type="predicted"/>
<reference evidence="1 2" key="1">
    <citation type="submission" date="2020-08" db="EMBL/GenBank/DDBJ databases">
        <title>Exploring microbial biodiversity for novel pathways involved in the catabolism of aromatic compounds derived from lignin.</title>
        <authorList>
            <person name="Elkins J."/>
        </authorList>
    </citation>
    <scope>NUCLEOTIDE SEQUENCE [LARGE SCALE GENOMIC DNA]</scope>
    <source>
        <strain evidence="1 2">B1D3A</strain>
    </source>
</reference>
<protein>
    <submittedName>
        <fullName evidence="1">Uncharacterized protein</fullName>
    </submittedName>
</protein>
<evidence type="ECO:0000313" key="2">
    <source>
        <dbReference type="Proteomes" id="UP001138540"/>
    </source>
</evidence>
<keyword evidence="2" id="KW-1185">Reference proteome</keyword>
<comment type="caution">
    <text evidence="1">The sequence shown here is derived from an EMBL/GenBank/DDBJ whole genome shotgun (WGS) entry which is preliminary data.</text>
</comment>
<evidence type="ECO:0000313" key="1">
    <source>
        <dbReference type="EMBL" id="MBB5985940.1"/>
    </source>
</evidence>
<organism evidence="1 2">
    <name type="scientific">Sphingobium lignivorans</name>
    <dbReference type="NCBI Taxonomy" id="2735886"/>
    <lineage>
        <taxon>Bacteria</taxon>
        <taxon>Pseudomonadati</taxon>
        <taxon>Pseudomonadota</taxon>
        <taxon>Alphaproteobacteria</taxon>
        <taxon>Sphingomonadales</taxon>
        <taxon>Sphingomonadaceae</taxon>
        <taxon>Sphingobium</taxon>
    </lineage>
</organism>
<dbReference type="RefSeq" id="WP_184152892.1">
    <property type="nucleotide sequence ID" value="NZ_JACHKA010000001.1"/>
</dbReference>
<name>A0ABR6NF84_9SPHN</name>
<dbReference type="EMBL" id="JACHKA010000001">
    <property type="protein sequence ID" value="MBB5985940.1"/>
    <property type="molecule type" value="Genomic_DNA"/>
</dbReference>